<gene>
    <name evidence="2" type="ORF">FJT64_014330</name>
</gene>
<feature type="compositionally biased region" description="Low complexity" evidence="1">
    <location>
        <begin position="130"/>
        <end position="171"/>
    </location>
</feature>
<comment type="caution">
    <text evidence="2">The sequence shown here is derived from an EMBL/GenBank/DDBJ whole genome shotgun (WGS) entry which is preliminary data.</text>
</comment>
<feature type="compositionally biased region" description="Basic and acidic residues" evidence="1">
    <location>
        <begin position="17"/>
        <end position="26"/>
    </location>
</feature>
<evidence type="ECO:0000313" key="3">
    <source>
        <dbReference type="Proteomes" id="UP000440578"/>
    </source>
</evidence>
<protein>
    <submittedName>
        <fullName evidence="2">Uncharacterized protein</fullName>
    </submittedName>
</protein>
<feature type="region of interest" description="Disordered" evidence="1">
    <location>
        <begin position="214"/>
        <end position="243"/>
    </location>
</feature>
<evidence type="ECO:0000313" key="2">
    <source>
        <dbReference type="EMBL" id="KAF0287142.1"/>
    </source>
</evidence>
<organism evidence="2 3">
    <name type="scientific">Amphibalanus amphitrite</name>
    <name type="common">Striped barnacle</name>
    <name type="synonym">Balanus amphitrite</name>
    <dbReference type="NCBI Taxonomy" id="1232801"/>
    <lineage>
        <taxon>Eukaryota</taxon>
        <taxon>Metazoa</taxon>
        <taxon>Ecdysozoa</taxon>
        <taxon>Arthropoda</taxon>
        <taxon>Crustacea</taxon>
        <taxon>Multicrustacea</taxon>
        <taxon>Cirripedia</taxon>
        <taxon>Thoracica</taxon>
        <taxon>Thoracicalcarea</taxon>
        <taxon>Balanomorpha</taxon>
        <taxon>Balanoidea</taxon>
        <taxon>Balanidae</taxon>
        <taxon>Amphibalaninae</taxon>
        <taxon>Amphibalanus</taxon>
    </lineage>
</organism>
<sequence>MGAGSTKPGEPGQRTVHTFDESKSSSDEPTETSFGLDTPPPKQKRSPPRRNPAAKAASAAVSKRGAASSSRRSAAANGSRDAPGTSAGGGGVGLDTRAASAADLSSQLDELDATFTSLGIVGRQLGGDGSSFSSPSSLQSSQTSCQLQQQLDTQQSLQQSSGSTCSRSGGSRASREKRRSQPFSWEQRSASQQENWQYQKVSLDGFDPEKFKKANKGAGFDDSIGLPRDFGARGGNMTVPEYDHQDQQILASIERDFDKLIPL</sequence>
<feature type="compositionally biased region" description="Polar residues" evidence="1">
    <location>
        <begin position="181"/>
        <end position="195"/>
    </location>
</feature>
<dbReference type="EMBL" id="VIIS01002210">
    <property type="protein sequence ID" value="KAF0287142.1"/>
    <property type="molecule type" value="Genomic_DNA"/>
</dbReference>
<feature type="region of interest" description="Disordered" evidence="1">
    <location>
        <begin position="1"/>
        <end position="95"/>
    </location>
</feature>
<reference evidence="2 3" key="1">
    <citation type="submission" date="2019-07" db="EMBL/GenBank/DDBJ databases">
        <title>Draft genome assembly of a fouling barnacle, Amphibalanus amphitrite (Darwin, 1854): The first reference genome for Thecostraca.</title>
        <authorList>
            <person name="Kim W."/>
        </authorList>
    </citation>
    <scope>NUCLEOTIDE SEQUENCE [LARGE SCALE GENOMIC DNA]</scope>
    <source>
        <strain evidence="2">SNU_AA5</strain>
        <tissue evidence="2">Soma without cirri and trophi</tissue>
    </source>
</reference>
<accession>A0A6A4VA00</accession>
<name>A0A6A4VA00_AMPAM</name>
<feature type="region of interest" description="Disordered" evidence="1">
    <location>
        <begin position="122"/>
        <end position="195"/>
    </location>
</feature>
<dbReference type="Proteomes" id="UP000440578">
    <property type="component" value="Unassembled WGS sequence"/>
</dbReference>
<dbReference type="OrthoDB" id="6367289at2759"/>
<dbReference type="AlphaFoldDB" id="A0A6A4VA00"/>
<feature type="compositionally biased region" description="Low complexity" evidence="1">
    <location>
        <begin position="51"/>
        <end position="80"/>
    </location>
</feature>
<proteinExistence type="predicted"/>
<keyword evidence="3" id="KW-1185">Reference proteome</keyword>
<evidence type="ECO:0000256" key="1">
    <source>
        <dbReference type="SAM" id="MobiDB-lite"/>
    </source>
</evidence>